<dbReference type="PANTHER" id="PTHR36932">
    <property type="entry name" value="CAPSULAR POLYSACCHARIDE BIOSYNTHESIS PROTEIN"/>
    <property type="match status" value="1"/>
</dbReference>
<reference evidence="3" key="1">
    <citation type="submission" date="2023-05" db="EMBL/GenBank/DDBJ databases">
        <title>Anaerotaeda fermentans gen. nov., sp. nov., a novel anaerobic planctomycete of the new family within the order Sedimentisphaerales isolated from Taman Peninsula, Russia.</title>
        <authorList>
            <person name="Khomyakova M.A."/>
            <person name="Merkel A.Y."/>
            <person name="Slobodkin A.I."/>
        </authorList>
    </citation>
    <scope>NUCLEOTIDE SEQUENCE</scope>
    <source>
        <strain evidence="3">M17dextr</strain>
    </source>
</reference>
<dbReference type="InterPro" id="IPR000873">
    <property type="entry name" value="AMP-dep_synth/lig_dom"/>
</dbReference>
<gene>
    <name evidence="3" type="ORF">QJ522_18180</name>
</gene>
<dbReference type="Proteomes" id="UP001431776">
    <property type="component" value="Unassembled WGS sequence"/>
</dbReference>
<organism evidence="3 4">
    <name type="scientific">Anaerobaca lacustris</name>
    <dbReference type="NCBI Taxonomy" id="3044600"/>
    <lineage>
        <taxon>Bacteria</taxon>
        <taxon>Pseudomonadati</taxon>
        <taxon>Planctomycetota</taxon>
        <taxon>Phycisphaerae</taxon>
        <taxon>Sedimentisphaerales</taxon>
        <taxon>Anaerobacaceae</taxon>
        <taxon>Anaerobaca</taxon>
    </lineage>
</organism>
<proteinExistence type="predicted"/>
<feature type="domain" description="AMP-dependent synthetase/ligase" evidence="2">
    <location>
        <begin position="109"/>
        <end position="320"/>
    </location>
</feature>
<comment type="caution">
    <text evidence="3">The sequence shown here is derived from an EMBL/GenBank/DDBJ whole genome shotgun (WGS) entry which is preliminary data.</text>
</comment>
<protein>
    <submittedName>
        <fullName evidence="3">AMP-binding protein</fullName>
    </submittedName>
</protein>
<dbReference type="InterPro" id="IPR042099">
    <property type="entry name" value="ANL_N_sf"/>
</dbReference>
<dbReference type="SUPFAM" id="SSF56801">
    <property type="entry name" value="Acetyl-CoA synthetase-like"/>
    <property type="match status" value="1"/>
</dbReference>
<evidence type="ECO:0000256" key="1">
    <source>
        <dbReference type="SAM" id="MobiDB-lite"/>
    </source>
</evidence>
<dbReference type="EMBL" id="JASCXX010000027">
    <property type="protein sequence ID" value="MDI6450994.1"/>
    <property type="molecule type" value="Genomic_DNA"/>
</dbReference>
<keyword evidence="4" id="KW-1185">Reference proteome</keyword>
<name>A0AAW6U519_9BACT</name>
<dbReference type="Gene3D" id="3.40.50.12780">
    <property type="entry name" value="N-terminal domain of ligase-like"/>
    <property type="match status" value="1"/>
</dbReference>
<dbReference type="AlphaFoldDB" id="A0AAW6U519"/>
<dbReference type="RefSeq" id="WP_349246403.1">
    <property type="nucleotide sequence ID" value="NZ_JASCXX010000027.1"/>
</dbReference>
<evidence type="ECO:0000313" key="4">
    <source>
        <dbReference type="Proteomes" id="UP001431776"/>
    </source>
</evidence>
<dbReference type="Pfam" id="PF00501">
    <property type="entry name" value="AMP-binding"/>
    <property type="match status" value="1"/>
</dbReference>
<feature type="compositionally biased region" description="Polar residues" evidence="1">
    <location>
        <begin position="492"/>
        <end position="505"/>
    </location>
</feature>
<sequence>MSVEVRTRPFRERVGLTDLLRGIRYGQYCRQVRRLAAMTPEETEQFQIERLREVVTHAYENVELYHRLWRRAGVRPEDIQALADIEKLPVVTKDDLRRNFPDGILSRTYPSRRCYIVGTSGSTGTPVRVFLDLDKALFDFSVNLPQIMAGRRPITVVSASKDFLLRTNIRHLSIVVDEPRAYESLQRRVFPSMKHAVVNSLLSPQEHIEAINRKRPELLMTYPSILRNICMAVRTSGTAVYQPELIMVIGEVLDEPLRKLIGRTFDGELMDVYGSTEAGFLAAECPEHCGLHLLTWKVLVELLGDNDKEVAPGRTGRVVVTDLFNRATPIIRYSGLGDYASRAVEPCRCGRALPMLARIDGRRVDSIVRPDGRILHPYHLTLALEDVPHLAKFQIRQERHDHIRVLLVKDAVVEAADVSFAKDGKLGKTIVQRFSRILGPQVTVDLDTVTDIAARPGSHKYATVLSLIGGDCRPQSGHGPADVRQAECSRQDAGQTSTSNEVHEV</sequence>
<dbReference type="InterPro" id="IPR053158">
    <property type="entry name" value="CapK_Type1_Caps_Biosynth"/>
</dbReference>
<accession>A0AAW6U519</accession>
<dbReference type="PANTHER" id="PTHR36932:SF1">
    <property type="entry name" value="CAPSULAR POLYSACCHARIDE BIOSYNTHESIS PROTEIN"/>
    <property type="match status" value="1"/>
</dbReference>
<evidence type="ECO:0000313" key="3">
    <source>
        <dbReference type="EMBL" id="MDI6450994.1"/>
    </source>
</evidence>
<evidence type="ECO:0000259" key="2">
    <source>
        <dbReference type="Pfam" id="PF00501"/>
    </source>
</evidence>
<feature type="region of interest" description="Disordered" evidence="1">
    <location>
        <begin position="475"/>
        <end position="505"/>
    </location>
</feature>